<keyword evidence="1" id="KW-1133">Transmembrane helix</keyword>
<feature type="chain" id="PRO_5035192755" evidence="2">
    <location>
        <begin position="20"/>
        <end position="241"/>
    </location>
</feature>
<proteinExistence type="predicted"/>
<dbReference type="OrthoDB" id="9049812at2759"/>
<keyword evidence="3" id="KW-1185">Reference proteome</keyword>
<keyword evidence="1" id="KW-0472">Membrane</keyword>
<keyword evidence="1 4" id="KW-0812">Transmembrane</keyword>
<evidence type="ECO:0000256" key="2">
    <source>
        <dbReference type="SAM" id="SignalP"/>
    </source>
</evidence>
<evidence type="ECO:0000256" key="1">
    <source>
        <dbReference type="SAM" id="Phobius"/>
    </source>
</evidence>
<keyword evidence="2" id="KW-0732">Signal</keyword>
<protein>
    <submittedName>
        <fullName evidence="4">Transmembrane and death domain protein 1 isoform X1</fullName>
    </submittedName>
</protein>
<sequence length="241" mass="27625">MGLFCKAALLFLLFRKAFCDDSVADAIGPHTVWRIAYHLSPAQCDKFYKRLRGSKEDLKKSVRIVSPGILSYTDLEIVTREECKKKLHKWFVTNGNTVYFDRFLDELYKVGRMDLAKAIENRLAQKLRLQMKKYLEPFSQKNTQEGKSLYNKEDDHLEFIIEQKDLPPFNQTLTDWMWPVLYGLIIGYIGGAVLAALIYLLVFSISGIDNFDLNLSPDMAEVAEEINMDSTDTEGSDGDVD</sequence>
<evidence type="ECO:0000313" key="3">
    <source>
        <dbReference type="Proteomes" id="UP000008143"/>
    </source>
</evidence>
<dbReference type="AGR" id="Xenbase:XB-GENE-29090623"/>
<accession>A0A8J0SRH4</accession>
<gene>
    <name evidence="4 5" type="primary">LOC108645767</name>
</gene>
<dbReference type="Xenbase" id="XB-GENE-29090623">
    <property type="gene designation" value="LOC108645767"/>
</dbReference>
<dbReference type="OMA" id="EECGHFR"/>
<dbReference type="KEGG" id="xtr:108645767"/>
<evidence type="ECO:0000313" key="5">
    <source>
        <dbReference type="Xenbase" id="XB-GENE-29090623"/>
    </source>
</evidence>
<feature type="transmembrane region" description="Helical" evidence="1">
    <location>
        <begin position="176"/>
        <end position="202"/>
    </location>
</feature>
<dbReference type="AlphaFoldDB" id="A0A8J0SRH4"/>
<name>A0A8J0SRH4_XENTR</name>
<evidence type="ECO:0000313" key="4">
    <source>
        <dbReference type="RefSeq" id="XP_017946985.1"/>
    </source>
</evidence>
<reference evidence="4" key="1">
    <citation type="submission" date="2025-08" db="UniProtKB">
        <authorList>
            <consortium name="RefSeq"/>
        </authorList>
    </citation>
    <scope>IDENTIFICATION</scope>
    <source>
        <strain evidence="4">Nigerian</strain>
        <tissue evidence="4">Liver and blood</tissue>
    </source>
</reference>
<dbReference type="Proteomes" id="UP000008143">
    <property type="component" value="Chromosome 2"/>
</dbReference>
<feature type="signal peptide" evidence="2">
    <location>
        <begin position="1"/>
        <end position="19"/>
    </location>
</feature>
<organism evidence="3 4">
    <name type="scientific">Xenopus tropicalis</name>
    <name type="common">Western clawed frog</name>
    <name type="synonym">Silurana tropicalis</name>
    <dbReference type="NCBI Taxonomy" id="8364"/>
    <lineage>
        <taxon>Eukaryota</taxon>
        <taxon>Metazoa</taxon>
        <taxon>Chordata</taxon>
        <taxon>Craniata</taxon>
        <taxon>Vertebrata</taxon>
        <taxon>Euteleostomi</taxon>
        <taxon>Amphibia</taxon>
        <taxon>Batrachia</taxon>
        <taxon>Anura</taxon>
        <taxon>Pipoidea</taxon>
        <taxon>Pipidae</taxon>
        <taxon>Xenopodinae</taxon>
        <taxon>Xenopus</taxon>
        <taxon>Silurana</taxon>
    </lineage>
</organism>
<dbReference type="GeneID" id="108645767"/>
<dbReference type="RefSeq" id="XP_017946985.1">
    <property type="nucleotide sequence ID" value="XM_018091496.2"/>
</dbReference>